<sequence>MTSMLPGSRLTLPSIAAWLERPWPFGEHNPVRIEETTAEGRYTMRAELPGIDPEKHISVTTHDGMLTIEAEREANEDADGHSEFYYGKFRRTVTLPAGAEDTKVSANYVNGILEISMPLTEHPHEKQVKIHVARA</sequence>
<dbReference type="Proteomes" id="UP000285112">
    <property type="component" value="Unassembled WGS sequence"/>
</dbReference>
<dbReference type="Pfam" id="PF00011">
    <property type="entry name" value="HSP20"/>
    <property type="match status" value="1"/>
</dbReference>
<dbReference type="SUPFAM" id="SSF49764">
    <property type="entry name" value="HSP20-like chaperones"/>
    <property type="match status" value="1"/>
</dbReference>
<name>A0A419I723_9PSEU</name>
<comment type="similarity">
    <text evidence="1 2">Belongs to the small heat shock protein (HSP20) family.</text>
</comment>
<evidence type="ECO:0000256" key="1">
    <source>
        <dbReference type="PROSITE-ProRule" id="PRU00285"/>
    </source>
</evidence>
<dbReference type="Gene3D" id="2.60.40.790">
    <property type="match status" value="1"/>
</dbReference>
<dbReference type="InterPro" id="IPR031107">
    <property type="entry name" value="Small_HSP"/>
</dbReference>
<keyword evidence="5" id="KW-1185">Reference proteome</keyword>
<dbReference type="InterPro" id="IPR008978">
    <property type="entry name" value="HSP20-like_chaperone"/>
</dbReference>
<gene>
    <name evidence="4" type="ORF">D5S19_09995</name>
</gene>
<evidence type="ECO:0000259" key="3">
    <source>
        <dbReference type="PROSITE" id="PS01031"/>
    </source>
</evidence>
<comment type="caution">
    <text evidence="4">The sequence shown here is derived from an EMBL/GenBank/DDBJ whole genome shotgun (WGS) entry which is preliminary data.</text>
</comment>
<dbReference type="PANTHER" id="PTHR11527">
    <property type="entry name" value="HEAT-SHOCK PROTEIN 20 FAMILY MEMBER"/>
    <property type="match status" value="1"/>
</dbReference>
<evidence type="ECO:0000256" key="2">
    <source>
        <dbReference type="RuleBase" id="RU003616"/>
    </source>
</evidence>
<accession>A0A419I723</accession>
<dbReference type="AlphaFoldDB" id="A0A419I723"/>
<dbReference type="CDD" id="cd06464">
    <property type="entry name" value="ACD_sHsps-like"/>
    <property type="match status" value="1"/>
</dbReference>
<evidence type="ECO:0000313" key="4">
    <source>
        <dbReference type="EMBL" id="RJQ87253.1"/>
    </source>
</evidence>
<dbReference type="InterPro" id="IPR002068">
    <property type="entry name" value="A-crystallin/Hsp20_dom"/>
</dbReference>
<proteinExistence type="inferred from homology"/>
<dbReference type="RefSeq" id="WP_120023062.1">
    <property type="nucleotide sequence ID" value="NZ_QZFV01000069.1"/>
</dbReference>
<reference evidence="4 5" key="1">
    <citation type="submission" date="2018-09" db="EMBL/GenBank/DDBJ databases">
        <title>YIM PH 21725 draft genome.</title>
        <authorList>
            <person name="Miao C."/>
        </authorList>
    </citation>
    <scope>NUCLEOTIDE SEQUENCE [LARGE SCALE GENOMIC DNA]</scope>
    <source>
        <strain evidence="5">YIM PH21725</strain>
    </source>
</reference>
<dbReference type="PROSITE" id="PS01031">
    <property type="entry name" value="SHSP"/>
    <property type="match status" value="1"/>
</dbReference>
<organism evidence="4 5">
    <name type="scientific">Amycolatopsis panacis</name>
    <dbReference type="NCBI Taxonomy" id="2340917"/>
    <lineage>
        <taxon>Bacteria</taxon>
        <taxon>Bacillati</taxon>
        <taxon>Actinomycetota</taxon>
        <taxon>Actinomycetes</taxon>
        <taxon>Pseudonocardiales</taxon>
        <taxon>Pseudonocardiaceae</taxon>
        <taxon>Amycolatopsis</taxon>
    </lineage>
</organism>
<feature type="domain" description="SHSP" evidence="3">
    <location>
        <begin position="24"/>
        <end position="133"/>
    </location>
</feature>
<protein>
    <submittedName>
        <fullName evidence="4">Hsp20/alpha crystallin family protein</fullName>
    </submittedName>
</protein>
<dbReference type="EMBL" id="QZFV01000069">
    <property type="protein sequence ID" value="RJQ87253.1"/>
    <property type="molecule type" value="Genomic_DNA"/>
</dbReference>
<evidence type="ECO:0000313" key="5">
    <source>
        <dbReference type="Proteomes" id="UP000285112"/>
    </source>
</evidence>
<dbReference type="OrthoDB" id="3855217at2"/>